<evidence type="ECO:0000256" key="6">
    <source>
        <dbReference type="ARBA" id="ARBA00023143"/>
    </source>
</evidence>
<dbReference type="HOGENOM" id="CLU_012762_0_1_6"/>
<keyword evidence="6 7" id="KW-0975">Bacterial flagellum</keyword>
<dbReference type="Pfam" id="PF21158">
    <property type="entry name" value="flgK_1st_1"/>
    <property type="match status" value="1"/>
</dbReference>
<evidence type="ECO:0000256" key="3">
    <source>
        <dbReference type="ARBA" id="ARBA00009677"/>
    </source>
</evidence>
<feature type="domain" description="Flagellar hook-associated protein FlgK helical" evidence="11">
    <location>
        <begin position="95"/>
        <end position="325"/>
    </location>
</feature>
<protein>
    <recommendedName>
        <fullName evidence="4 7">Flagellar hook-associated protein 1</fullName>
        <shortName evidence="7">HAP1</shortName>
    </recommendedName>
</protein>
<dbReference type="RefSeq" id="WP_005371507.1">
    <property type="nucleotide sequence ID" value="NZ_CM001475.1"/>
</dbReference>
<dbReference type="InterPro" id="IPR010930">
    <property type="entry name" value="Flg_bb/hook_C_dom"/>
</dbReference>
<dbReference type="STRING" id="686340.Metal_1789"/>
<dbReference type="GO" id="GO:0005576">
    <property type="term" value="C:extracellular region"/>
    <property type="evidence" value="ECO:0007669"/>
    <property type="project" value="UniProtKB-SubCell"/>
</dbReference>
<dbReference type="InterPro" id="IPR053927">
    <property type="entry name" value="FlgK_helical"/>
</dbReference>
<reference evidence="12 13" key="1">
    <citation type="journal article" date="2013" name="Genome Announc.">
        <title>Genome Sequence of the Obligate Gammaproteobacterial Methanotroph Methylomicrobium album Strain BG8.</title>
        <authorList>
            <person name="Kits K.D."/>
            <person name="Kalyuzhnaya M.G."/>
            <person name="Klotz M.G."/>
            <person name="Jetten M.S."/>
            <person name="Op den Camp H.J."/>
            <person name="Vuilleumier S."/>
            <person name="Bringel F."/>
            <person name="Dispirito A.A."/>
            <person name="Murrell J.C."/>
            <person name="Bruce D."/>
            <person name="Cheng J.F."/>
            <person name="Copeland A."/>
            <person name="Goodwin L."/>
            <person name="Hauser L."/>
            <person name="Lajus A."/>
            <person name="Land M.L."/>
            <person name="Lapidus A."/>
            <person name="Lucas S."/>
            <person name="Medigue C."/>
            <person name="Pitluck S."/>
            <person name="Woyke T."/>
            <person name="Zeytun A."/>
            <person name="Stein L.Y."/>
        </authorList>
    </citation>
    <scope>NUCLEOTIDE SEQUENCE [LARGE SCALE GENOMIC DNA]</scope>
    <source>
        <strain evidence="12 13">BG8</strain>
    </source>
</reference>
<dbReference type="GO" id="GO:0009424">
    <property type="term" value="C:bacterial-type flagellum hook"/>
    <property type="evidence" value="ECO:0007669"/>
    <property type="project" value="UniProtKB-UniRule"/>
</dbReference>
<keyword evidence="12" id="KW-0966">Cell projection</keyword>
<evidence type="ECO:0000313" key="12">
    <source>
        <dbReference type="EMBL" id="EIC29556.1"/>
    </source>
</evidence>
<dbReference type="PRINTS" id="PR01005">
    <property type="entry name" value="FLGHOOKAP1"/>
</dbReference>
<keyword evidence="13" id="KW-1185">Reference proteome</keyword>
<gene>
    <name evidence="7" type="primary">flgK</name>
    <name evidence="12" type="ORF">Metal_1789</name>
</gene>
<keyword evidence="5 7" id="KW-0964">Secreted</keyword>
<dbReference type="AlphaFoldDB" id="H8GNG3"/>
<dbReference type="Pfam" id="PF00460">
    <property type="entry name" value="Flg_bb_rod"/>
    <property type="match status" value="1"/>
</dbReference>
<dbReference type="SUPFAM" id="SSF64518">
    <property type="entry name" value="Phase 1 flagellin"/>
    <property type="match status" value="1"/>
</dbReference>
<feature type="domain" description="Flagellar basal-body/hook protein C-terminal" evidence="9">
    <location>
        <begin position="512"/>
        <end position="547"/>
    </location>
</feature>
<evidence type="ECO:0000256" key="1">
    <source>
        <dbReference type="ARBA" id="ARBA00004365"/>
    </source>
</evidence>
<evidence type="ECO:0000256" key="5">
    <source>
        <dbReference type="ARBA" id="ARBA00022525"/>
    </source>
</evidence>
<dbReference type="GO" id="GO:0005198">
    <property type="term" value="F:structural molecule activity"/>
    <property type="evidence" value="ECO:0007669"/>
    <property type="project" value="UniProtKB-UniRule"/>
</dbReference>
<dbReference type="PANTHER" id="PTHR30033:SF1">
    <property type="entry name" value="FLAGELLAR HOOK-ASSOCIATED PROTEIN 1"/>
    <property type="match status" value="1"/>
</dbReference>
<dbReference type="PANTHER" id="PTHR30033">
    <property type="entry name" value="FLAGELLAR HOOK-ASSOCIATED PROTEIN 1"/>
    <property type="match status" value="1"/>
</dbReference>
<dbReference type="Pfam" id="PF06429">
    <property type="entry name" value="Flg_bbr_C"/>
    <property type="match status" value="1"/>
</dbReference>
<evidence type="ECO:0000259" key="8">
    <source>
        <dbReference type="Pfam" id="PF00460"/>
    </source>
</evidence>
<evidence type="ECO:0000256" key="4">
    <source>
        <dbReference type="ARBA" id="ARBA00016244"/>
    </source>
</evidence>
<dbReference type="Pfam" id="PF22638">
    <property type="entry name" value="FlgK_D1"/>
    <property type="match status" value="1"/>
</dbReference>
<organism evidence="12 13">
    <name type="scientific">Methylomicrobium album BG8</name>
    <dbReference type="NCBI Taxonomy" id="686340"/>
    <lineage>
        <taxon>Bacteria</taxon>
        <taxon>Pseudomonadati</taxon>
        <taxon>Pseudomonadota</taxon>
        <taxon>Gammaproteobacteria</taxon>
        <taxon>Methylococcales</taxon>
        <taxon>Methylococcaceae</taxon>
        <taxon>Methylomicrobium</taxon>
    </lineage>
</organism>
<evidence type="ECO:0000256" key="2">
    <source>
        <dbReference type="ARBA" id="ARBA00004613"/>
    </source>
</evidence>
<dbReference type="EMBL" id="CM001475">
    <property type="protein sequence ID" value="EIC29556.1"/>
    <property type="molecule type" value="Genomic_DNA"/>
</dbReference>
<evidence type="ECO:0000256" key="7">
    <source>
        <dbReference type="RuleBase" id="RU362065"/>
    </source>
</evidence>
<comment type="similarity">
    <text evidence="3 7">Belongs to the flagella basal body rod proteins family.</text>
</comment>
<dbReference type="InterPro" id="IPR001444">
    <property type="entry name" value="Flag_bb_rod_N"/>
</dbReference>
<evidence type="ECO:0000259" key="9">
    <source>
        <dbReference type="Pfam" id="PF06429"/>
    </source>
</evidence>
<dbReference type="Proteomes" id="UP000005090">
    <property type="component" value="Chromosome"/>
</dbReference>
<dbReference type="InterPro" id="IPR049119">
    <property type="entry name" value="FlgK_D2-like"/>
</dbReference>
<accession>H8GNG3</accession>
<dbReference type="InterPro" id="IPR002371">
    <property type="entry name" value="FlgK"/>
</dbReference>
<dbReference type="eggNOG" id="COG1256">
    <property type="taxonomic scope" value="Bacteria"/>
</dbReference>
<feature type="domain" description="Flagellar basal body rod protein N-terminal" evidence="8">
    <location>
        <begin position="7"/>
        <end position="36"/>
    </location>
</feature>
<comment type="subcellular location">
    <subcellularLocation>
        <location evidence="1 7">Bacterial flagellum</location>
    </subcellularLocation>
    <subcellularLocation>
        <location evidence="2 7">Secreted</location>
    </subcellularLocation>
</comment>
<dbReference type="NCBIfam" id="TIGR02492">
    <property type="entry name" value="flgK_ends"/>
    <property type="match status" value="1"/>
</dbReference>
<evidence type="ECO:0000313" key="13">
    <source>
        <dbReference type="Proteomes" id="UP000005090"/>
    </source>
</evidence>
<feature type="domain" description="Flagellar hook-associated protein 1 D2-like" evidence="10">
    <location>
        <begin position="354"/>
        <end position="418"/>
    </location>
</feature>
<keyword evidence="12" id="KW-0969">Cilium</keyword>
<keyword evidence="12" id="KW-0282">Flagellum</keyword>
<name>H8GNG3_METAL</name>
<evidence type="ECO:0000259" key="10">
    <source>
        <dbReference type="Pfam" id="PF21158"/>
    </source>
</evidence>
<dbReference type="GO" id="GO:0044780">
    <property type="term" value="P:bacterial-type flagellum assembly"/>
    <property type="evidence" value="ECO:0007669"/>
    <property type="project" value="InterPro"/>
</dbReference>
<proteinExistence type="inferred from homology"/>
<sequence>MAGTGILETALTGLFASQRWLATTSQNISNVNTEGYSRQQVELSARPPQFTGAGYIGQGVNVVNITRSYDQFINQQLNSSTSAFAESDYLAGMASQVDTLVGNNDSGLPVTLKSFFSAVNDVANDPTSLAARQAMLGQAGSLAQQFNDMASSFDGLRDQTNKQMQATLDDINTYAQSIADLNVKITAEFGRTGGMQMPNDLLDQRDALITKIAEKINVSALNMDDGSVNLIIGKGQSLVSNASAATLSLAGSTFDNSYKDIVINGQPITQSITGGELSGELKFRDQILDPAQQQLGVLAAALSVQFNAIHNSGFDLNGAPGQDLFALGGTGMNVPVTVNPGLPGGGSIAATYDPANTANLNPSDYRLDYDGTNYTLTRLSDKQAINIAGFPGSPVNVEGMTISLSTPPTGASSFLIRPAFYAAENLKINIGDPEEIAAAGNGASVPGDNTNALKLANLEQQPILSGGRSTLSSAYGQLVSQVGTSTQSAKTSQSAQQVLLNQAKQTRENLVGVNLDEEAANLIKFQNAYQAAAKAISVANSLFDTLIGAIR</sequence>
<evidence type="ECO:0000259" key="11">
    <source>
        <dbReference type="Pfam" id="PF22638"/>
    </source>
</evidence>